<dbReference type="InterPro" id="IPR010666">
    <property type="entry name" value="Znf_GRF"/>
</dbReference>
<evidence type="ECO:0000256" key="1">
    <source>
        <dbReference type="ARBA" id="ARBA00022723"/>
    </source>
</evidence>
<feature type="non-terminal residue" evidence="6">
    <location>
        <position position="1"/>
    </location>
</feature>
<dbReference type="AlphaFoldDB" id="A0A2P5FT31"/>
<evidence type="ECO:0000313" key="6">
    <source>
        <dbReference type="EMBL" id="POO00940.1"/>
    </source>
</evidence>
<dbReference type="GO" id="GO:0008270">
    <property type="term" value="F:zinc ion binding"/>
    <property type="evidence" value="ECO:0007669"/>
    <property type="project" value="UniProtKB-KW"/>
</dbReference>
<feature type="domain" description="GRF-type" evidence="5">
    <location>
        <begin position="19"/>
        <end position="63"/>
    </location>
</feature>
<gene>
    <name evidence="6" type="ORF">TorRG33x02_031230</name>
</gene>
<dbReference type="Pfam" id="PF06839">
    <property type="entry name" value="Zn_ribbon_GRF"/>
    <property type="match status" value="1"/>
</dbReference>
<keyword evidence="7" id="KW-1185">Reference proteome</keyword>
<dbReference type="EMBL" id="JXTC01000010">
    <property type="protein sequence ID" value="POO00940.1"/>
    <property type="molecule type" value="Genomic_DNA"/>
</dbReference>
<keyword evidence="2 4" id="KW-0863">Zinc-finger</keyword>
<dbReference type="PROSITE" id="PS51999">
    <property type="entry name" value="ZF_GRF"/>
    <property type="match status" value="1"/>
</dbReference>
<evidence type="ECO:0000256" key="2">
    <source>
        <dbReference type="ARBA" id="ARBA00022771"/>
    </source>
</evidence>
<evidence type="ECO:0000313" key="7">
    <source>
        <dbReference type="Proteomes" id="UP000237000"/>
    </source>
</evidence>
<dbReference type="OrthoDB" id="1138703at2759"/>
<sequence>ETETGGSSSYSSPSVKPRCKCGELAVIRASWTNENPGRRFYSCPLFEKDKEASYGFFLWLDPKMCRRSMDIIPSLLQRINAKERENEKPEFILQN</sequence>
<comment type="caution">
    <text evidence="6">The sequence shown here is derived from an EMBL/GenBank/DDBJ whole genome shotgun (WGS) entry which is preliminary data.</text>
</comment>
<proteinExistence type="predicted"/>
<protein>
    <submittedName>
        <fullName evidence="6">Zinc finger, GRF-type</fullName>
    </submittedName>
</protein>
<evidence type="ECO:0000256" key="3">
    <source>
        <dbReference type="ARBA" id="ARBA00022833"/>
    </source>
</evidence>
<evidence type="ECO:0000256" key="4">
    <source>
        <dbReference type="PROSITE-ProRule" id="PRU01343"/>
    </source>
</evidence>
<evidence type="ECO:0000259" key="5">
    <source>
        <dbReference type="PROSITE" id="PS51999"/>
    </source>
</evidence>
<dbReference type="Proteomes" id="UP000237000">
    <property type="component" value="Unassembled WGS sequence"/>
</dbReference>
<organism evidence="6 7">
    <name type="scientific">Trema orientale</name>
    <name type="common">Charcoal tree</name>
    <name type="synonym">Celtis orientalis</name>
    <dbReference type="NCBI Taxonomy" id="63057"/>
    <lineage>
        <taxon>Eukaryota</taxon>
        <taxon>Viridiplantae</taxon>
        <taxon>Streptophyta</taxon>
        <taxon>Embryophyta</taxon>
        <taxon>Tracheophyta</taxon>
        <taxon>Spermatophyta</taxon>
        <taxon>Magnoliopsida</taxon>
        <taxon>eudicotyledons</taxon>
        <taxon>Gunneridae</taxon>
        <taxon>Pentapetalae</taxon>
        <taxon>rosids</taxon>
        <taxon>fabids</taxon>
        <taxon>Rosales</taxon>
        <taxon>Cannabaceae</taxon>
        <taxon>Trema</taxon>
    </lineage>
</organism>
<keyword evidence="1" id="KW-0479">Metal-binding</keyword>
<reference evidence="7" key="1">
    <citation type="submission" date="2016-06" db="EMBL/GenBank/DDBJ databases">
        <title>Parallel loss of symbiosis genes in relatives of nitrogen-fixing non-legume Parasponia.</title>
        <authorList>
            <person name="Van Velzen R."/>
            <person name="Holmer R."/>
            <person name="Bu F."/>
            <person name="Rutten L."/>
            <person name="Van Zeijl A."/>
            <person name="Liu W."/>
            <person name="Santuari L."/>
            <person name="Cao Q."/>
            <person name="Sharma T."/>
            <person name="Shen D."/>
            <person name="Roswanjaya Y."/>
            <person name="Wardhani T."/>
            <person name="Kalhor M.S."/>
            <person name="Jansen J."/>
            <person name="Van den Hoogen J."/>
            <person name="Gungor B."/>
            <person name="Hartog M."/>
            <person name="Hontelez J."/>
            <person name="Verver J."/>
            <person name="Yang W.-C."/>
            <person name="Schijlen E."/>
            <person name="Repin R."/>
            <person name="Schilthuizen M."/>
            <person name="Schranz E."/>
            <person name="Heidstra R."/>
            <person name="Miyata K."/>
            <person name="Fedorova E."/>
            <person name="Kohlen W."/>
            <person name="Bisseling T."/>
            <person name="Smit S."/>
            <person name="Geurts R."/>
        </authorList>
    </citation>
    <scope>NUCLEOTIDE SEQUENCE [LARGE SCALE GENOMIC DNA]</scope>
    <source>
        <strain evidence="7">cv. RG33-2</strain>
    </source>
</reference>
<dbReference type="InParanoid" id="A0A2P5FT31"/>
<name>A0A2P5FT31_TREOI</name>
<accession>A0A2P5FT31</accession>
<dbReference type="PANTHER" id="PTHR33248">
    <property type="entry name" value="ZINC ION-BINDING PROTEIN"/>
    <property type="match status" value="1"/>
</dbReference>
<keyword evidence="3" id="KW-0862">Zinc</keyword>